<evidence type="ECO:0000256" key="1">
    <source>
        <dbReference type="SAM" id="MobiDB-lite"/>
    </source>
</evidence>
<feature type="compositionally biased region" description="Low complexity" evidence="1">
    <location>
        <begin position="35"/>
        <end position="49"/>
    </location>
</feature>
<evidence type="ECO:0000313" key="2">
    <source>
        <dbReference type="EMBL" id="GKU95989.1"/>
    </source>
</evidence>
<accession>A0AAV5ICD1</accession>
<gene>
    <name evidence="2" type="ORF">SLEP1_g9275</name>
</gene>
<dbReference type="AlphaFoldDB" id="A0AAV5ICD1"/>
<organism evidence="2 3">
    <name type="scientific">Rubroshorea leprosula</name>
    <dbReference type="NCBI Taxonomy" id="152421"/>
    <lineage>
        <taxon>Eukaryota</taxon>
        <taxon>Viridiplantae</taxon>
        <taxon>Streptophyta</taxon>
        <taxon>Embryophyta</taxon>
        <taxon>Tracheophyta</taxon>
        <taxon>Spermatophyta</taxon>
        <taxon>Magnoliopsida</taxon>
        <taxon>eudicotyledons</taxon>
        <taxon>Gunneridae</taxon>
        <taxon>Pentapetalae</taxon>
        <taxon>rosids</taxon>
        <taxon>malvids</taxon>
        <taxon>Malvales</taxon>
        <taxon>Dipterocarpaceae</taxon>
        <taxon>Rubroshorea</taxon>
    </lineage>
</organism>
<name>A0AAV5ICD1_9ROSI</name>
<evidence type="ECO:0000313" key="3">
    <source>
        <dbReference type="Proteomes" id="UP001054252"/>
    </source>
</evidence>
<feature type="region of interest" description="Disordered" evidence="1">
    <location>
        <begin position="1"/>
        <end position="55"/>
    </location>
</feature>
<dbReference type="Proteomes" id="UP001054252">
    <property type="component" value="Unassembled WGS sequence"/>
</dbReference>
<dbReference type="EMBL" id="BPVZ01000009">
    <property type="protein sequence ID" value="GKU95989.1"/>
    <property type="molecule type" value="Genomic_DNA"/>
</dbReference>
<comment type="caution">
    <text evidence="2">The sequence shown here is derived from an EMBL/GenBank/DDBJ whole genome shotgun (WGS) entry which is preliminary data.</text>
</comment>
<reference evidence="2 3" key="1">
    <citation type="journal article" date="2021" name="Commun. Biol.">
        <title>The genome of Shorea leprosula (Dipterocarpaceae) highlights the ecological relevance of drought in aseasonal tropical rainforests.</title>
        <authorList>
            <person name="Ng K.K.S."/>
            <person name="Kobayashi M.J."/>
            <person name="Fawcett J.A."/>
            <person name="Hatakeyama M."/>
            <person name="Paape T."/>
            <person name="Ng C.H."/>
            <person name="Ang C.C."/>
            <person name="Tnah L.H."/>
            <person name="Lee C.T."/>
            <person name="Nishiyama T."/>
            <person name="Sese J."/>
            <person name="O'Brien M.J."/>
            <person name="Copetti D."/>
            <person name="Mohd Noor M.I."/>
            <person name="Ong R.C."/>
            <person name="Putra M."/>
            <person name="Sireger I.Z."/>
            <person name="Indrioko S."/>
            <person name="Kosugi Y."/>
            <person name="Izuno A."/>
            <person name="Isagi Y."/>
            <person name="Lee S.L."/>
            <person name="Shimizu K.K."/>
        </authorList>
    </citation>
    <scope>NUCLEOTIDE SEQUENCE [LARGE SCALE GENOMIC DNA]</scope>
    <source>
        <strain evidence="2">214</strain>
    </source>
</reference>
<feature type="compositionally biased region" description="Low complexity" evidence="1">
    <location>
        <begin position="137"/>
        <end position="155"/>
    </location>
</feature>
<feature type="region of interest" description="Disordered" evidence="1">
    <location>
        <begin position="135"/>
        <end position="157"/>
    </location>
</feature>
<protein>
    <submittedName>
        <fullName evidence="2">Uncharacterized protein</fullName>
    </submittedName>
</protein>
<keyword evidence="3" id="KW-1185">Reference proteome</keyword>
<sequence>MIVPPALQDVLETMRPDSSASSSARDNGGEHLTASSSSSSSEETPSCEEGMGDVVSNVSDQPVIGEWESRTIAGRLSNLRKAPKDLPAGFRFKAALHHEVADCAPSISGYRKLEEMVRAHHIPITILLQTGAKSENLHPPLHQSPASSPPSHAQPCCTSPAPTPEPCTYAPTPCSAPRSFALCPSLHSAVPGLASCTSFALHQLCSAPAPALCTRSPALCLPCCAPLLAMMPLHARAIISTPRPCLPAHRASPQSRASAPLITTAPILASHAEKTRNTGQIGVID</sequence>
<proteinExistence type="predicted"/>